<dbReference type="SUPFAM" id="SSF102114">
    <property type="entry name" value="Radical SAM enzymes"/>
    <property type="match status" value="1"/>
</dbReference>
<dbReference type="SFLD" id="SFLDS00029">
    <property type="entry name" value="Radical_SAM"/>
    <property type="match status" value="1"/>
</dbReference>
<evidence type="ECO:0000256" key="4">
    <source>
        <dbReference type="ARBA" id="ARBA00023014"/>
    </source>
</evidence>
<dbReference type="InterPro" id="IPR007197">
    <property type="entry name" value="rSAM"/>
</dbReference>
<dbReference type="EMBL" id="MGBR01000001">
    <property type="protein sequence ID" value="OGK73875.1"/>
    <property type="molecule type" value="Genomic_DNA"/>
</dbReference>
<reference evidence="6 7" key="1">
    <citation type="journal article" date="2016" name="Nat. Commun.">
        <title>Thousands of microbial genomes shed light on interconnected biogeochemical processes in an aquifer system.</title>
        <authorList>
            <person name="Anantharaman K."/>
            <person name="Brown C.T."/>
            <person name="Hug L.A."/>
            <person name="Sharon I."/>
            <person name="Castelle C.J."/>
            <person name="Probst A.J."/>
            <person name="Thomas B.C."/>
            <person name="Singh A."/>
            <person name="Wilkins M.J."/>
            <person name="Karaoz U."/>
            <person name="Brodie E.L."/>
            <person name="Williams K.H."/>
            <person name="Hubbard S.S."/>
            <person name="Banfield J.F."/>
        </authorList>
    </citation>
    <scope>NUCLEOTIDE SEQUENCE [LARGE SCALE GENOMIC DNA]</scope>
</reference>
<evidence type="ECO:0000313" key="7">
    <source>
        <dbReference type="Proteomes" id="UP000177050"/>
    </source>
</evidence>
<dbReference type="AlphaFoldDB" id="A0A1F7L167"/>
<feature type="domain" description="Radical SAM core" evidence="5">
    <location>
        <begin position="10"/>
        <end position="224"/>
    </location>
</feature>
<dbReference type="InterPro" id="IPR050377">
    <property type="entry name" value="Radical_SAM_PqqE_MftC-like"/>
</dbReference>
<keyword evidence="1" id="KW-0949">S-adenosyl-L-methionine</keyword>
<organism evidence="6 7">
    <name type="scientific">Candidatus Roizmanbacteria bacterium RIFOXYD1_FULL_38_12</name>
    <dbReference type="NCBI Taxonomy" id="1802093"/>
    <lineage>
        <taxon>Bacteria</taxon>
        <taxon>Candidatus Roizmaniibacteriota</taxon>
    </lineage>
</organism>
<evidence type="ECO:0000259" key="5">
    <source>
        <dbReference type="PROSITE" id="PS51918"/>
    </source>
</evidence>
<dbReference type="PANTHER" id="PTHR11228">
    <property type="entry name" value="RADICAL SAM DOMAIN PROTEIN"/>
    <property type="match status" value="1"/>
</dbReference>
<proteinExistence type="predicted"/>
<dbReference type="Gene3D" id="3.20.20.70">
    <property type="entry name" value="Aldolase class I"/>
    <property type="match status" value="1"/>
</dbReference>
<dbReference type="Proteomes" id="UP000177050">
    <property type="component" value="Unassembled WGS sequence"/>
</dbReference>
<evidence type="ECO:0000256" key="3">
    <source>
        <dbReference type="ARBA" id="ARBA00023004"/>
    </source>
</evidence>
<dbReference type="GO" id="GO:0003824">
    <property type="term" value="F:catalytic activity"/>
    <property type="evidence" value="ECO:0007669"/>
    <property type="project" value="InterPro"/>
</dbReference>
<accession>A0A1F7L167</accession>
<sequence>MKYNRTAHLKNVLHHLYINPLEKCNLHCKICYTKKTSSILTEHQIFDFVDRYAKVVEVKVITFCGGEVMALSYFPKLVNRLVKRGIYIQCITNGTIDRLKELANPGMINLIVSLDGSREYHDSNRGTGQYDKSIIFLKKAKKLGFHTEIFSIVTKQNLPNIDQFEAQIHDQIGPIDITFHPRKPAEYLKQHPKSNIVGTTQGFDYLTGDEMRELWKHRKKVFPPKELGCYQVALASDGTVYGCCEGFEALGKIDDTPLQLINQLKCRIRGLGMGCSQPGFMCGLKEVILLHKKQSSSS</sequence>
<name>A0A1F7L167_9BACT</name>
<dbReference type="SFLD" id="SFLDG01067">
    <property type="entry name" value="SPASM/twitch_domain_containing"/>
    <property type="match status" value="1"/>
</dbReference>
<keyword evidence="3" id="KW-0408">Iron</keyword>
<dbReference type="InterPro" id="IPR013785">
    <property type="entry name" value="Aldolase_TIM"/>
</dbReference>
<evidence type="ECO:0000313" key="6">
    <source>
        <dbReference type="EMBL" id="OGK73875.1"/>
    </source>
</evidence>
<dbReference type="Pfam" id="PF04055">
    <property type="entry name" value="Radical_SAM"/>
    <property type="match status" value="1"/>
</dbReference>
<dbReference type="GO" id="GO:0046872">
    <property type="term" value="F:metal ion binding"/>
    <property type="evidence" value="ECO:0007669"/>
    <property type="project" value="UniProtKB-KW"/>
</dbReference>
<dbReference type="PROSITE" id="PS51918">
    <property type="entry name" value="RADICAL_SAM"/>
    <property type="match status" value="1"/>
</dbReference>
<dbReference type="PANTHER" id="PTHR11228:SF7">
    <property type="entry name" value="PQQA PEPTIDE CYCLASE"/>
    <property type="match status" value="1"/>
</dbReference>
<dbReference type="CDD" id="cd01335">
    <property type="entry name" value="Radical_SAM"/>
    <property type="match status" value="1"/>
</dbReference>
<dbReference type="InterPro" id="IPR058240">
    <property type="entry name" value="rSAM_sf"/>
</dbReference>
<protein>
    <recommendedName>
        <fullName evidence="5">Radical SAM core domain-containing protein</fullName>
    </recommendedName>
</protein>
<keyword evidence="4" id="KW-0411">Iron-sulfur</keyword>
<keyword evidence="2" id="KW-0479">Metal-binding</keyword>
<gene>
    <name evidence="6" type="ORF">A3K52_03805</name>
</gene>
<comment type="caution">
    <text evidence="6">The sequence shown here is derived from an EMBL/GenBank/DDBJ whole genome shotgun (WGS) entry which is preliminary data.</text>
</comment>
<evidence type="ECO:0000256" key="2">
    <source>
        <dbReference type="ARBA" id="ARBA00022723"/>
    </source>
</evidence>
<dbReference type="GO" id="GO:0051536">
    <property type="term" value="F:iron-sulfur cluster binding"/>
    <property type="evidence" value="ECO:0007669"/>
    <property type="project" value="UniProtKB-KW"/>
</dbReference>
<evidence type="ECO:0000256" key="1">
    <source>
        <dbReference type="ARBA" id="ARBA00022691"/>
    </source>
</evidence>